<dbReference type="RefSeq" id="WP_145291048.1">
    <property type="nucleotide sequence ID" value="NZ_CP036291.1"/>
</dbReference>
<evidence type="ECO:0000256" key="1">
    <source>
        <dbReference type="SAM" id="MobiDB-lite"/>
    </source>
</evidence>
<keyword evidence="3" id="KW-1185">Reference proteome</keyword>
<feature type="compositionally biased region" description="Low complexity" evidence="1">
    <location>
        <begin position="178"/>
        <end position="188"/>
    </location>
</feature>
<accession>A0A518DI69</accession>
<evidence type="ECO:0000313" key="2">
    <source>
        <dbReference type="EMBL" id="QDU91177.1"/>
    </source>
</evidence>
<dbReference type="AlphaFoldDB" id="A0A518DI69"/>
<reference evidence="2 3" key="1">
    <citation type="submission" date="2019-02" db="EMBL/GenBank/DDBJ databases">
        <title>Deep-cultivation of Planctomycetes and their phenomic and genomic characterization uncovers novel biology.</title>
        <authorList>
            <person name="Wiegand S."/>
            <person name="Jogler M."/>
            <person name="Boedeker C."/>
            <person name="Pinto D."/>
            <person name="Vollmers J."/>
            <person name="Rivas-Marin E."/>
            <person name="Kohn T."/>
            <person name="Peeters S.H."/>
            <person name="Heuer A."/>
            <person name="Rast P."/>
            <person name="Oberbeckmann S."/>
            <person name="Bunk B."/>
            <person name="Jeske O."/>
            <person name="Meyerdierks A."/>
            <person name="Storesund J.E."/>
            <person name="Kallscheuer N."/>
            <person name="Luecker S."/>
            <person name="Lage O.M."/>
            <person name="Pohl T."/>
            <person name="Merkel B.J."/>
            <person name="Hornburger P."/>
            <person name="Mueller R.-W."/>
            <person name="Bruemmer F."/>
            <person name="Labrenz M."/>
            <person name="Spormann A.M."/>
            <person name="Op den Camp H."/>
            <person name="Overmann J."/>
            <person name="Amann R."/>
            <person name="Jetten M.S.M."/>
            <person name="Mascher T."/>
            <person name="Medema M.H."/>
            <person name="Devos D.P."/>
            <person name="Kaster A.-K."/>
            <person name="Ovreas L."/>
            <person name="Rohde M."/>
            <person name="Galperin M.Y."/>
            <person name="Jogler C."/>
        </authorList>
    </citation>
    <scope>NUCLEOTIDE SEQUENCE [LARGE SCALE GENOMIC DNA]</scope>
    <source>
        <strain evidence="2 3">Pla175</strain>
    </source>
</reference>
<dbReference type="OrthoDB" id="289491at2"/>
<dbReference type="EMBL" id="CP036291">
    <property type="protein sequence ID" value="QDU91177.1"/>
    <property type="molecule type" value="Genomic_DNA"/>
</dbReference>
<feature type="region of interest" description="Disordered" evidence="1">
    <location>
        <begin position="333"/>
        <end position="389"/>
    </location>
</feature>
<feature type="compositionally biased region" description="Basic and acidic residues" evidence="1">
    <location>
        <begin position="95"/>
        <end position="111"/>
    </location>
</feature>
<feature type="region of interest" description="Disordered" evidence="1">
    <location>
        <begin position="80"/>
        <end position="188"/>
    </location>
</feature>
<organism evidence="2 3">
    <name type="scientific">Pirellulimonas nuda</name>
    <dbReference type="NCBI Taxonomy" id="2528009"/>
    <lineage>
        <taxon>Bacteria</taxon>
        <taxon>Pseudomonadati</taxon>
        <taxon>Planctomycetota</taxon>
        <taxon>Planctomycetia</taxon>
        <taxon>Pirellulales</taxon>
        <taxon>Lacipirellulaceae</taxon>
        <taxon>Pirellulimonas</taxon>
    </lineage>
</organism>
<dbReference type="KEGG" id="pnd:Pla175_45970"/>
<evidence type="ECO:0000313" key="3">
    <source>
        <dbReference type="Proteomes" id="UP000317429"/>
    </source>
</evidence>
<gene>
    <name evidence="2" type="ORF">Pla175_45970</name>
</gene>
<protein>
    <submittedName>
        <fullName evidence="2">Uncharacterized protein</fullName>
    </submittedName>
</protein>
<sequence>MDRPNPNPPTFGLGRRTWCTPWLALCCVAAVAGCAGRGAAERDLYQRELRLQEDEIYRLEDCIEEYQCLVRRYRTENESLKSYAGTPGGSTPSVEKLDSEPQQRSLLDDRPSPGGQGPNSRPPQRTKAPEIELPEIDMGEPVPAPRVPKPAPSAAPGPVEIPGGAEMLEAPPFQSNVADPPSAPLSDAALFTEHGTPDHRGMPTMMAFVEPLSRGGRPASFAGGVSLLLMDPSLPKERRDIARWDFTQEEVERAWRNPSRRVLDLPLALESPVADDRRLELWVRLVDADGHKAIGRTTLHMPAPVTVLRAEDRPGQLAGAVMLDDSWAVATAQAPKAAGPPRPFESVAQAPASWKTSAAPRPPSVSGRQDQRIRQAEHASAPAAWSPNR</sequence>
<dbReference type="PROSITE" id="PS51257">
    <property type="entry name" value="PROKAR_LIPOPROTEIN"/>
    <property type="match status" value="1"/>
</dbReference>
<feature type="compositionally biased region" description="Pro residues" evidence="1">
    <location>
        <begin position="142"/>
        <end position="155"/>
    </location>
</feature>
<dbReference type="Proteomes" id="UP000317429">
    <property type="component" value="Chromosome"/>
</dbReference>
<proteinExistence type="predicted"/>
<name>A0A518DI69_9BACT</name>